<evidence type="ECO:0000313" key="6">
    <source>
        <dbReference type="RefSeq" id="XP_060672310.1"/>
    </source>
</evidence>
<evidence type="ECO:0000256" key="1">
    <source>
        <dbReference type="ARBA" id="ARBA00012252"/>
    </source>
</evidence>
<evidence type="ECO:0000313" key="5">
    <source>
        <dbReference type="Proteomes" id="UP001652623"/>
    </source>
</evidence>
<evidence type="ECO:0000256" key="2">
    <source>
        <dbReference type="ARBA" id="ARBA00022679"/>
    </source>
</evidence>
<dbReference type="SMART" id="SM01222">
    <property type="entry name" value="FTCD_N"/>
    <property type="match status" value="1"/>
</dbReference>
<dbReference type="PANTHER" id="PTHR12234">
    <property type="entry name" value="FORMIMINOTRANSFERASE-CYCLODEAMINASE"/>
    <property type="match status" value="1"/>
</dbReference>
<dbReference type="Pfam" id="PF09811">
    <property type="entry name" value="Yae1_N"/>
    <property type="match status" value="1"/>
</dbReference>
<dbReference type="SMART" id="SM01221">
    <property type="entry name" value="FTCD"/>
    <property type="match status" value="1"/>
</dbReference>
<name>A0ABM4A6F0_ZIZJJ</name>
<dbReference type="SUPFAM" id="SSF55116">
    <property type="entry name" value="Formiminotransferase domain of formiminotransferase-cyclodeaminase"/>
    <property type="match status" value="1"/>
</dbReference>
<dbReference type="Pfam" id="PF07837">
    <property type="entry name" value="FTCD_N"/>
    <property type="match status" value="1"/>
</dbReference>
<dbReference type="RefSeq" id="XP_060672310.1">
    <property type="nucleotide sequence ID" value="XM_060816327.1"/>
</dbReference>
<keyword evidence="5" id="KW-1185">Reference proteome</keyword>
<feature type="domain" description="Formiminotransferase C-terminal subdomain" evidence="3">
    <location>
        <begin position="327"/>
        <end position="417"/>
    </location>
</feature>
<dbReference type="Gene3D" id="3.30.990.10">
    <property type="entry name" value="Formiminotransferase, N-terminal subdomain"/>
    <property type="match status" value="1"/>
</dbReference>
<dbReference type="InterPro" id="IPR022384">
    <property type="entry name" value="FormiminoTrfase_cat_dom_sf"/>
</dbReference>
<reference evidence="6" key="1">
    <citation type="submission" date="2025-08" db="UniProtKB">
        <authorList>
            <consortium name="RefSeq"/>
        </authorList>
    </citation>
    <scope>IDENTIFICATION</scope>
    <source>
        <tissue evidence="6">Seedling</tissue>
    </source>
</reference>
<dbReference type="InterPro" id="IPR037064">
    <property type="entry name" value="Formiminotransferase_N_sf"/>
</dbReference>
<dbReference type="InterPro" id="IPR037070">
    <property type="entry name" value="Formiminotransferase_C_sf"/>
</dbReference>
<dbReference type="GeneID" id="125418136"/>
<dbReference type="Proteomes" id="UP001652623">
    <property type="component" value="Chromosome 4"/>
</dbReference>
<dbReference type="InterPro" id="IPR051623">
    <property type="entry name" value="FTCD"/>
</dbReference>
<evidence type="ECO:0000259" key="4">
    <source>
        <dbReference type="SMART" id="SM01222"/>
    </source>
</evidence>
<accession>A0ABM4A6F0</accession>
<dbReference type="EC" id="2.1.2.5" evidence="1"/>
<dbReference type="PANTHER" id="PTHR12234:SF1">
    <property type="entry name" value="FORMIMINOTRANSFERASE N-TERMINAL SUBDOMAIN-CONTAINING PROTEIN"/>
    <property type="match status" value="1"/>
</dbReference>
<gene>
    <name evidence="6" type="primary">LOC125418136</name>
</gene>
<organism evidence="5 6">
    <name type="scientific">Ziziphus jujuba</name>
    <name type="common">Chinese jujube</name>
    <name type="synonym">Ziziphus sativa</name>
    <dbReference type="NCBI Taxonomy" id="326968"/>
    <lineage>
        <taxon>Eukaryota</taxon>
        <taxon>Viridiplantae</taxon>
        <taxon>Streptophyta</taxon>
        <taxon>Embryophyta</taxon>
        <taxon>Tracheophyta</taxon>
        <taxon>Spermatophyta</taxon>
        <taxon>Magnoliopsida</taxon>
        <taxon>eudicotyledons</taxon>
        <taxon>Gunneridae</taxon>
        <taxon>Pentapetalae</taxon>
        <taxon>rosids</taxon>
        <taxon>fabids</taxon>
        <taxon>Rosales</taxon>
        <taxon>Rhamnaceae</taxon>
        <taxon>Paliureae</taxon>
        <taxon>Ziziphus</taxon>
    </lineage>
</organism>
<feature type="domain" description="Formiminotransferase N-terminal subdomain" evidence="4">
    <location>
        <begin position="129"/>
        <end position="322"/>
    </location>
</feature>
<dbReference type="InterPro" id="IPR019191">
    <property type="entry name" value="Essential_protein_Yae1_N"/>
</dbReference>
<protein>
    <recommendedName>
        <fullName evidence="1">glutamate formimidoyltransferase</fullName>
        <ecNumber evidence="1">2.1.2.5</ecNumber>
    </recommendedName>
</protein>
<dbReference type="InterPro" id="IPR013802">
    <property type="entry name" value="Formiminotransferase_C"/>
</dbReference>
<keyword evidence="2" id="KW-0808">Transferase</keyword>
<dbReference type="InterPro" id="IPR012886">
    <property type="entry name" value="Formiminotransferase_N"/>
</dbReference>
<proteinExistence type="predicted"/>
<dbReference type="Gene3D" id="3.30.70.670">
    <property type="entry name" value="Formiminotransferase, C-terminal subdomain"/>
    <property type="match status" value="1"/>
</dbReference>
<evidence type="ECO:0000259" key="3">
    <source>
        <dbReference type="SMART" id="SM01221"/>
    </source>
</evidence>
<sequence>MEDIFDSLLNLEDSHLKEGFDEGYRDGLIAGKEEGKQVGLKTGFEVGEELGFYRGCVDIWNSAIAIDPTRFSSRVQKAIRQMEELIEKYPLTEPENESVQEVMNGLRLKFRAVCASMGRGEKGKMLKSMLACCKVYISESRNRAALDSIERAAKLFPEVPIINKFEDKTYNRVGYTLVTELASKSPSDPCPMKTAVFAMVKAAFENIDLESHSGSHPRTGVVDHICFHPLLHASLDQAAAVAKSLGSDVGYSLQVPTFLYGAAHKGGRTLDAVRRELGYFKPNDNGNLWTGGPNAESLALEPDVGPTQVAEAKGVIVIGATRWVDNYNVPVFSTDIASVRKIAKRVSGRGGGLPSVQAMALAHGETVIEVACNLLEPNKVGGERVQLEVERLAKEEGIAVGKGYFTDLAQEKIIESYLRSSSFL</sequence>